<evidence type="ECO:0000259" key="8">
    <source>
        <dbReference type="PROSITE" id="PS51667"/>
    </source>
</evidence>
<name>A0A843XD79_COLES</name>
<evidence type="ECO:0000256" key="4">
    <source>
        <dbReference type="PROSITE-ProRule" id="PRU01002"/>
    </source>
</evidence>
<feature type="domain" description="QLQ" evidence="7">
    <location>
        <begin position="11"/>
        <end position="46"/>
    </location>
</feature>
<feature type="region of interest" description="Disordered" evidence="6">
    <location>
        <begin position="160"/>
        <end position="180"/>
    </location>
</feature>
<feature type="compositionally biased region" description="Basic residues" evidence="6">
    <location>
        <begin position="101"/>
        <end position="111"/>
    </location>
</feature>
<dbReference type="EMBL" id="NMUH01007419">
    <property type="protein sequence ID" value="MQM17231.1"/>
    <property type="molecule type" value="Genomic_DNA"/>
</dbReference>
<keyword evidence="5" id="KW-0805">Transcription regulation</keyword>
<evidence type="ECO:0000256" key="2">
    <source>
        <dbReference type="ARBA" id="ARBA00008122"/>
    </source>
</evidence>
<dbReference type="OrthoDB" id="1927209at2759"/>
<reference evidence="9" key="1">
    <citation type="submission" date="2017-07" db="EMBL/GenBank/DDBJ databases">
        <title>Taro Niue Genome Assembly and Annotation.</title>
        <authorList>
            <person name="Atibalentja N."/>
            <person name="Keating K."/>
            <person name="Fields C.J."/>
        </authorList>
    </citation>
    <scope>NUCLEOTIDE SEQUENCE</scope>
    <source>
        <strain evidence="9">Niue_2</strain>
        <tissue evidence="9">Leaf</tissue>
    </source>
</reference>
<dbReference type="Pfam" id="PF08879">
    <property type="entry name" value="WRC"/>
    <property type="match status" value="1"/>
</dbReference>
<dbReference type="InterPro" id="IPR014978">
    <property type="entry name" value="Gln-Leu-Gln_QLQ"/>
</dbReference>
<dbReference type="GO" id="GO:0006351">
    <property type="term" value="P:DNA-templated transcription"/>
    <property type="evidence" value="ECO:0007669"/>
    <property type="project" value="UniProtKB-UniRule"/>
</dbReference>
<dbReference type="InterPro" id="IPR031137">
    <property type="entry name" value="GRF"/>
</dbReference>
<protein>
    <recommendedName>
        <fullName evidence="5">Growth-regulating factor</fullName>
    </recommendedName>
</protein>
<keyword evidence="5" id="KW-0804">Transcription</keyword>
<feature type="region of interest" description="Disordered" evidence="6">
    <location>
        <begin position="100"/>
        <end position="133"/>
    </location>
</feature>
<dbReference type="SMART" id="SM00951">
    <property type="entry name" value="QLQ"/>
    <property type="match status" value="1"/>
</dbReference>
<dbReference type="Proteomes" id="UP000652761">
    <property type="component" value="Unassembled WGS sequence"/>
</dbReference>
<comment type="similarity">
    <text evidence="2 5">Belongs to the GRF family.</text>
</comment>
<evidence type="ECO:0000256" key="1">
    <source>
        <dbReference type="ARBA" id="ARBA00004123"/>
    </source>
</evidence>
<feature type="region of interest" description="Disordered" evidence="6">
    <location>
        <begin position="235"/>
        <end position="265"/>
    </location>
</feature>
<feature type="compositionally biased region" description="Low complexity" evidence="6">
    <location>
        <begin position="118"/>
        <end position="132"/>
    </location>
</feature>
<feature type="domain" description="WRC" evidence="8">
    <location>
        <begin position="71"/>
        <end position="115"/>
    </location>
</feature>
<dbReference type="PROSITE" id="PS51667">
    <property type="entry name" value="WRC"/>
    <property type="match status" value="1"/>
</dbReference>
<feature type="short sequence motif" description="Bipartite nuclear localization signal" evidence="4">
    <location>
        <begin position="104"/>
        <end position="111"/>
    </location>
</feature>
<comment type="caution">
    <text evidence="9">The sequence shown here is derived from an EMBL/GenBank/DDBJ whole genome shotgun (WGS) entry which is preliminary data.</text>
</comment>
<feature type="region of interest" description="Disordered" evidence="6">
    <location>
        <begin position="306"/>
        <end position="339"/>
    </location>
</feature>
<evidence type="ECO:0000259" key="7">
    <source>
        <dbReference type="PROSITE" id="PS51666"/>
    </source>
</evidence>
<dbReference type="Pfam" id="PF08880">
    <property type="entry name" value="QLQ"/>
    <property type="match status" value="1"/>
</dbReference>
<dbReference type="GO" id="GO:0032502">
    <property type="term" value="P:developmental process"/>
    <property type="evidence" value="ECO:0007669"/>
    <property type="project" value="InterPro"/>
</dbReference>
<evidence type="ECO:0000313" key="10">
    <source>
        <dbReference type="Proteomes" id="UP000652761"/>
    </source>
</evidence>
<gene>
    <name evidence="9" type="ORF">Taro_050202</name>
</gene>
<organism evidence="9 10">
    <name type="scientific">Colocasia esculenta</name>
    <name type="common">Wild taro</name>
    <name type="synonym">Arum esculentum</name>
    <dbReference type="NCBI Taxonomy" id="4460"/>
    <lineage>
        <taxon>Eukaryota</taxon>
        <taxon>Viridiplantae</taxon>
        <taxon>Streptophyta</taxon>
        <taxon>Embryophyta</taxon>
        <taxon>Tracheophyta</taxon>
        <taxon>Spermatophyta</taxon>
        <taxon>Magnoliopsida</taxon>
        <taxon>Liliopsida</taxon>
        <taxon>Araceae</taxon>
        <taxon>Aroideae</taxon>
        <taxon>Colocasieae</taxon>
        <taxon>Colocasia</taxon>
    </lineage>
</organism>
<comment type="subcellular location">
    <subcellularLocation>
        <location evidence="1 4 5">Nucleus</location>
    </subcellularLocation>
</comment>
<keyword evidence="3 4" id="KW-0539">Nucleus</keyword>
<dbReference type="InterPro" id="IPR014977">
    <property type="entry name" value="WRC_dom"/>
</dbReference>
<dbReference type="PROSITE" id="PS51666">
    <property type="entry name" value="QLQ"/>
    <property type="match status" value="1"/>
</dbReference>
<proteinExistence type="inferred from homology"/>
<evidence type="ECO:0000256" key="5">
    <source>
        <dbReference type="RuleBase" id="RU367127"/>
    </source>
</evidence>
<dbReference type="GO" id="GO:0006355">
    <property type="term" value="P:regulation of DNA-templated transcription"/>
    <property type="evidence" value="ECO:0007669"/>
    <property type="project" value="InterPro"/>
</dbReference>
<sequence>MMMGDMSNRCPFTASQWQELEHQALIFNYMVSGTPIPHGLILPIKTFYPEPNFPHQSRIVYQMDFEGKGEDPEPGRCRRTDGKKWRCSKEAYPDSKYCEKHMHRGKNRSRKHVEAPISGTTSNSTGSRSSNTVTISPNPFLHPRSLAMAAASEARHAGHSYSSARDTATGFPSRSSSSVRFNHHDTASSLGDKDFRSAPISVWDFFHHGSSSFSEEKQGWKDDVDGYGCFSGVPTDSRDRSRRISPLGMGASRERGRRSRSPASPLKQKSCCFTAVDLITKEEESRKRQHCFVLGADFMSLEMPAKAAAEEEEPREPLRHFFDDCPSNSKDPWLPFTTL</sequence>
<feature type="short sequence motif" description="Bipartite nuclear localization signal" evidence="4">
    <location>
        <begin position="76"/>
        <end position="86"/>
    </location>
</feature>
<dbReference type="AlphaFoldDB" id="A0A843XD79"/>
<comment type="domain">
    <text evidence="5">The QLQ domain and WRC domain may be involved in protein-protein interaction and DNA-binding, respectively.</text>
</comment>
<accession>A0A843XD79</accession>
<dbReference type="PANTHER" id="PTHR31602">
    <property type="entry name" value="GROWTH-REGULATING FACTOR 5"/>
    <property type="match status" value="1"/>
</dbReference>
<keyword evidence="5" id="KW-0010">Activator</keyword>
<evidence type="ECO:0000256" key="6">
    <source>
        <dbReference type="SAM" id="MobiDB-lite"/>
    </source>
</evidence>
<dbReference type="PANTHER" id="PTHR31602:SF8">
    <property type="entry name" value="GROWTH-REGULATING FACTOR 5"/>
    <property type="match status" value="1"/>
</dbReference>
<keyword evidence="10" id="KW-1185">Reference proteome</keyword>
<evidence type="ECO:0000256" key="3">
    <source>
        <dbReference type="ARBA" id="ARBA00023242"/>
    </source>
</evidence>
<dbReference type="GO" id="GO:0005634">
    <property type="term" value="C:nucleus"/>
    <property type="evidence" value="ECO:0007669"/>
    <property type="project" value="UniProtKB-SubCell"/>
</dbReference>
<dbReference type="GO" id="GO:0005524">
    <property type="term" value="F:ATP binding"/>
    <property type="evidence" value="ECO:0007669"/>
    <property type="project" value="UniProtKB-UniRule"/>
</dbReference>
<comment type="function">
    <text evidence="5">Transcription activator.</text>
</comment>
<evidence type="ECO:0000313" key="9">
    <source>
        <dbReference type="EMBL" id="MQM17231.1"/>
    </source>
</evidence>